<feature type="transmembrane region" description="Helical" evidence="8">
    <location>
        <begin position="265"/>
        <end position="288"/>
    </location>
</feature>
<dbReference type="PANTHER" id="PTHR33908:SF3">
    <property type="entry name" value="UNDECAPRENYL PHOSPHATE-ALPHA-4-AMINO-4-DEOXY-L-ARABINOSE ARABINOSYL TRANSFERASE"/>
    <property type="match status" value="1"/>
</dbReference>
<dbReference type="InterPro" id="IPR038731">
    <property type="entry name" value="RgtA/B/C-like"/>
</dbReference>
<feature type="transmembrane region" description="Helical" evidence="8">
    <location>
        <begin position="215"/>
        <end position="236"/>
    </location>
</feature>
<dbReference type="InterPro" id="IPR050297">
    <property type="entry name" value="LipidA_mod_glycosyltrf_83"/>
</dbReference>
<proteinExistence type="predicted"/>
<gene>
    <name evidence="10" type="primary">arnT_2</name>
    <name evidence="10" type="ORF">SPACI_015350</name>
</gene>
<feature type="transmembrane region" description="Helical" evidence="8">
    <location>
        <begin position="15"/>
        <end position="34"/>
    </location>
</feature>
<evidence type="ECO:0000256" key="3">
    <source>
        <dbReference type="ARBA" id="ARBA00022676"/>
    </source>
</evidence>
<feature type="transmembrane region" description="Helical" evidence="8">
    <location>
        <begin position="117"/>
        <end position="137"/>
    </location>
</feature>
<dbReference type="Pfam" id="PF13231">
    <property type="entry name" value="PMT_2"/>
    <property type="match status" value="1"/>
</dbReference>
<evidence type="ECO:0000256" key="5">
    <source>
        <dbReference type="ARBA" id="ARBA00022692"/>
    </source>
</evidence>
<keyword evidence="3 10" id="KW-0328">Glycosyltransferase</keyword>
<keyword evidence="6 8" id="KW-1133">Transmembrane helix</keyword>
<keyword evidence="5 8" id="KW-0812">Transmembrane</keyword>
<feature type="domain" description="Glycosyltransferase RgtA/B/C/D-like" evidence="9">
    <location>
        <begin position="69"/>
        <end position="229"/>
    </location>
</feature>
<evidence type="ECO:0000259" key="9">
    <source>
        <dbReference type="Pfam" id="PF13231"/>
    </source>
</evidence>
<keyword evidence="7 8" id="KW-0472">Membrane</keyword>
<feature type="transmembrane region" description="Helical" evidence="8">
    <location>
        <begin position="170"/>
        <end position="203"/>
    </location>
</feature>
<keyword evidence="2" id="KW-1003">Cell membrane</keyword>
<keyword evidence="11" id="KW-1185">Reference proteome</keyword>
<feature type="transmembrane region" description="Helical" evidence="8">
    <location>
        <begin position="72"/>
        <end position="87"/>
    </location>
</feature>
<dbReference type="RefSeq" id="WP_093796497.1">
    <property type="nucleotide sequence ID" value="NZ_CP155571.1"/>
</dbReference>
<evidence type="ECO:0000256" key="2">
    <source>
        <dbReference type="ARBA" id="ARBA00022475"/>
    </source>
</evidence>
<feature type="transmembrane region" description="Helical" evidence="8">
    <location>
        <begin position="144"/>
        <end position="164"/>
    </location>
</feature>
<feature type="transmembrane region" description="Helical" evidence="8">
    <location>
        <begin position="407"/>
        <end position="432"/>
    </location>
</feature>
<keyword evidence="4 10" id="KW-0808">Transferase</keyword>
<feature type="transmembrane region" description="Helical" evidence="8">
    <location>
        <begin position="381"/>
        <end position="400"/>
    </location>
</feature>
<accession>A0ABZ3J007</accession>
<dbReference type="Proteomes" id="UP000216052">
    <property type="component" value="Chromosome"/>
</dbReference>
<evidence type="ECO:0000256" key="7">
    <source>
        <dbReference type="ARBA" id="ARBA00023136"/>
    </source>
</evidence>
<evidence type="ECO:0000256" key="6">
    <source>
        <dbReference type="ARBA" id="ARBA00022989"/>
    </source>
</evidence>
<sequence length="549" mass="62293">MAVSLSISAVRSRDIGVSLFLVAFISFLLFSHLMPITDPVESNYALTAKEMVGSADWLSPRIYGQVWYDKPVFFYWLTALAFKWFGFSDMAARVVPALFGGLGVVLLYWFITKTSSQAAALLSALVMATSFEYVLLAKFVITDMVLFVFSSAALVFFYLAYTGVGGTKRWYLPMYVSMALAVLTKGPVGLLLPSLVVVSFILVQRKWMELRQMSILPGLFLFLVVALPWYAAMYYVHGSEFTTTFFGVHNYLRATVSEHPKDNVIYFYIVVFLLSMLPWSLLTVKALVAGAKGYMMRTSSLRIFCFIWAGVYLIFYSLMATKYLTYTFPTLFPLAILTGHYLERVLFFNKKSTIHYWVGLPVYIATFAMVGAAYFELDDMRLPVVAGSLMLIITVAWWQIRKRHAKTLLSLFCAFQILVYIALFFLAFPALADTRSDKKLAQDLAEYGSYRLGFYEFYSTSAVYYGGKTAVKLVAAAEAAMPEQPGLSWSSKYTMPTESLRNFVSSPEKERTVIVVPQEQTEQFLGKIKDQHVRLLKTTEKYNYYNLID</sequence>
<feature type="transmembrane region" description="Helical" evidence="8">
    <location>
        <begin position="324"/>
        <end position="342"/>
    </location>
</feature>
<dbReference type="PANTHER" id="PTHR33908">
    <property type="entry name" value="MANNOSYLTRANSFERASE YKCB-RELATED"/>
    <property type="match status" value="1"/>
</dbReference>
<evidence type="ECO:0000256" key="8">
    <source>
        <dbReference type="SAM" id="Phobius"/>
    </source>
</evidence>
<comment type="subcellular location">
    <subcellularLocation>
        <location evidence="1">Cell membrane</location>
        <topology evidence="1">Multi-pass membrane protein</topology>
    </subcellularLocation>
</comment>
<evidence type="ECO:0000256" key="1">
    <source>
        <dbReference type="ARBA" id="ARBA00004651"/>
    </source>
</evidence>
<dbReference type="EMBL" id="CP155571">
    <property type="protein sequence ID" value="XFO71508.1"/>
    <property type="molecule type" value="Genomic_DNA"/>
</dbReference>
<dbReference type="GO" id="GO:0103015">
    <property type="term" value="F:4-amino-4-deoxy-L-arabinose transferase activity"/>
    <property type="evidence" value="ECO:0007669"/>
    <property type="project" value="UniProtKB-EC"/>
</dbReference>
<protein>
    <submittedName>
        <fullName evidence="10">Undecaprenyl phosphate-alpha-4-amino-4-deoxy-L-arabinose arabinosyl transferase</fullName>
        <ecNumber evidence="10">2.4.2.43</ecNumber>
    </submittedName>
</protein>
<evidence type="ECO:0000313" key="10">
    <source>
        <dbReference type="EMBL" id="XFO71508.1"/>
    </source>
</evidence>
<evidence type="ECO:0000313" key="11">
    <source>
        <dbReference type="Proteomes" id="UP000216052"/>
    </source>
</evidence>
<reference evidence="10" key="1">
    <citation type="submission" date="2024-05" db="EMBL/GenBank/DDBJ databases">
        <title>Isolation and characterization of Sporomusa carbonis sp. nov., a carboxydotrophic hydrogenogen in the genus of Sporomusa isolated from a charcoal burning pile.</title>
        <authorList>
            <person name="Boeer T."/>
            <person name="Rosenbaum F."/>
            <person name="Eysell L."/>
            <person name="Mueller V."/>
            <person name="Daniel R."/>
            <person name="Poehlein A."/>
        </authorList>
    </citation>
    <scope>NUCLEOTIDE SEQUENCE [LARGE SCALE GENOMIC DNA]</scope>
    <source>
        <strain evidence="10">DSM 3132</strain>
    </source>
</reference>
<evidence type="ECO:0000256" key="4">
    <source>
        <dbReference type="ARBA" id="ARBA00022679"/>
    </source>
</evidence>
<feature type="transmembrane region" description="Helical" evidence="8">
    <location>
        <begin position="354"/>
        <end position="375"/>
    </location>
</feature>
<feature type="transmembrane region" description="Helical" evidence="8">
    <location>
        <begin position="300"/>
        <end position="318"/>
    </location>
</feature>
<feature type="transmembrane region" description="Helical" evidence="8">
    <location>
        <begin position="94"/>
        <end position="111"/>
    </location>
</feature>
<name>A0ABZ3J007_SPOA4</name>
<dbReference type="EC" id="2.4.2.43" evidence="10"/>
<organism evidence="10 11">
    <name type="scientific">Sporomusa acidovorans (strain ATCC 49682 / DSM 3132 / Mol)</name>
    <dbReference type="NCBI Taxonomy" id="1123286"/>
    <lineage>
        <taxon>Bacteria</taxon>
        <taxon>Bacillati</taxon>
        <taxon>Bacillota</taxon>
        <taxon>Negativicutes</taxon>
        <taxon>Selenomonadales</taxon>
        <taxon>Sporomusaceae</taxon>
        <taxon>Sporomusa</taxon>
    </lineage>
</organism>